<feature type="signal peptide" evidence="3">
    <location>
        <begin position="1"/>
        <end position="18"/>
    </location>
</feature>
<sequence length="215" mass="23825">MKLLLSSLILASFYACSSVSSPDTPAVTQSPDVSVVEGGTVNISCCWTPEFQRVIVQWLKNQTDIKNETFNMKNLSRGSLPEETSNCSNLTFTNVTREVSGRYICMVIVDLPVLTKVEGNCTVITVTARDNTEDNTEANTEDYTEGGSHQEEVLIYVLRCLPILALIITFFSINSLVTKAQQHTPAAPGNERTPALRREETQEEEERDAGEREAE</sequence>
<proteinExistence type="predicted"/>
<dbReference type="PROSITE" id="PS51257">
    <property type="entry name" value="PROKAR_LIPOPROTEIN"/>
    <property type="match status" value="1"/>
</dbReference>
<protein>
    <recommendedName>
        <fullName evidence="4">Ig-like domain-containing protein</fullName>
    </recommendedName>
</protein>
<organism evidence="5 6">
    <name type="scientific">Zoarces viviparus</name>
    <name type="common">Viviparous eelpout</name>
    <name type="synonym">Blennius viviparus</name>
    <dbReference type="NCBI Taxonomy" id="48416"/>
    <lineage>
        <taxon>Eukaryota</taxon>
        <taxon>Metazoa</taxon>
        <taxon>Chordata</taxon>
        <taxon>Craniata</taxon>
        <taxon>Vertebrata</taxon>
        <taxon>Euteleostomi</taxon>
        <taxon>Actinopterygii</taxon>
        <taxon>Neopterygii</taxon>
        <taxon>Teleostei</taxon>
        <taxon>Neoteleostei</taxon>
        <taxon>Acanthomorphata</taxon>
        <taxon>Eupercaria</taxon>
        <taxon>Perciformes</taxon>
        <taxon>Cottioidei</taxon>
        <taxon>Zoarcales</taxon>
        <taxon>Zoarcidae</taxon>
        <taxon>Zoarcinae</taxon>
        <taxon>Zoarces</taxon>
    </lineage>
</organism>
<keyword evidence="3" id="KW-0732">Signal</keyword>
<dbReference type="InterPro" id="IPR007110">
    <property type="entry name" value="Ig-like_dom"/>
</dbReference>
<dbReference type="InterPro" id="IPR003599">
    <property type="entry name" value="Ig_sub"/>
</dbReference>
<feature type="transmembrane region" description="Helical" evidence="2">
    <location>
        <begin position="153"/>
        <end position="173"/>
    </location>
</feature>
<name>A0AAW1EQ63_ZOAVI</name>
<evidence type="ECO:0000313" key="5">
    <source>
        <dbReference type="EMBL" id="KAK9524492.1"/>
    </source>
</evidence>
<dbReference type="EMBL" id="JBCEZU010000145">
    <property type="protein sequence ID" value="KAK9524492.1"/>
    <property type="molecule type" value="Genomic_DNA"/>
</dbReference>
<reference evidence="5 6" key="1">
    <citation type="journal article" date="2024" name="Genome Biol. Evol.">
        <title>Chromosome-level genome assembly of the viviparous eelpout Zoarces viviparus.</title>
        <authorList>
            <person name="Fuhrmann N."/>
            <person name="Brasseur M.V."/>
            <person name="Bakowski C.E."/>
            <person name="Podsiadlowski L."/>
            <person name="Prost S."/>
            <person name="Krehenwinkel H."/>
            <person name="Mayer C."/>
        </authorList>
    </citation>
    <scope>NUCLEOTIDE SEQUENCE [LARGE SCALE GENOMIC DNA]</scope>
    <source>
        <strain evidence="5">NO-MEL_2022_Ind0_liver</strain>
    </source>
</reference>
<keyword evidence="6" id="KW-1185">Reference proteome</keyword>
<feature type="chain" id="PRO_5043799803" description="Ig-like domain-containing protein" evidence="3">
    <location>
        <begin position="19"/>
        <end position="215"/>
    </location>
</feature>
<dbReference type="AlphaFoldDB" id="A0AAW1EQ63"/>
<keyword evidence="2" id="KW-1133">Transmembrane helix</keyword>
<evidence type="ECO:0000259" key="4">
    <source>
        <dbReference type="PROSITE" id="PS50835"/>
    </source>
</evidence>
<evidence type="ECO:0000256" key="2">
    <source>
        <dbReference type="SAM" id="Phobius"/>
    </source>
</evidence>
<feature type="region of interest" description="Disordered" evidence="1">
    <location>
        <begin position="182"/>
        <end position="215"/>
    </location>
</feature>
<gene>
    <name evidence="5" type="ORF">VZT92_016883</name>
</gene>
<dbReference type="Gene3D" id="2.60.40.10">
    <property type="entry name" value="Immunoglobulins"/>
    <property type="match status" value="1"/>
</dbReference>
<feature type="domain" description="Ig-like" evidence="4">
    <location>
        <begin position="25"/>
        <end position="107"/>
    </location>
</feature>
<dbReference type="InterPro" id="IPR013783">
    <property type="entry name" value="Ig-like_fold"/>
</dbReference>
<accession>A0AAW1EQ63</accession>
<evidence type="ECO:0000256" key="1">
    <source>
        <dbReference type="SAM" id="MobiDB-lite"/>
    </source>
</evidence>
<evidence type="ECO:0000256" key="3">
    <source>
        <dbReference type="SAM" id="SignalP"/>
    </source>
</evidence>
<evidence type="ECO:0000313" key="6">
    <source>
        <dbReference type="Proteomes" id="UP001488805"/>
    </source>
</evidence>
<dbReference type="SUPFAM" id="SSF48726">
    <property type="entry name" value="Immunoglobulin"/>
    <property type="match status" value="1"/>
</dbReference>
<comment type="caution">
    <text evidence="5">The sequence shown here is derived from an EMBL/GenBank/DDBJ whole genome shotgun (WGS) entry which is preliminary data.</text>
</comment>
<dbReference type="Pfam" id="PF13927">
    <property type="entry name" value="Ig_3"/>
    <property type="match status" value="1"/>
</dbReference>
<dbReference type="PROSITE" id="PS50835">
    <property type="entry name" value="IG_LIKE"/>
    <property type="match status" value="1"/>
</dbReference>
<keyword evidence="2" id="KW-0812">Transmembrane</keyword>
<dbReference type="SMART" id="SM00409">
    <property type="entry name" value="IG"/>
    <property type="match status" value="1"/>
</dbReference>
<dbReference type="Proteomes" id="UP001488805">
    <property type="component" value="Unassembled WGS sequence"/>
</dbReference>
<dbReference type="InterPro" id="IPR036179">
    <property type="entry name" value="Ig-like_dom_sf"/>
</dbReference>
<keyword evidence="2" id="KW-0472">Membrane</keyword>